<feature type="domain" description="Peptidase M48" evidence="7">
    <location>
        <begin position="179"/>
        <end position="229"/>
    </location>
</feature>
<dbReference type="CDD" id="cd07342">
    <property type="entry name" value="M48C_Oma1_like"/>
    <property type="match status" value="1"/>
</dbReference>
<organism evidence="8 9">
    <name type="scientific">Algimonas ampicilliniresistens</name>
    <dbReference type="NCBI Taxonomy" id="1298735"/>
    <lineage>
        <taxon>Bacteria</taxon>
        <taxon>Pseudomonadati</taxon>
        <taxon>Pseudomonadota</taxon>
        <taxon>Alphaproteobacteria</taxon>
        <taxon>Maricaulales</taxon>
        <taxon>Robiginitomaculaceae</taxon>
        <taxon>Algimonas</taxon>
    </lineage>
</organism>
<keyword evidence="3 6" id="KW-0378">Hydrolase</keyword>
<evidence type="ECO:0000256" key="3">
    <source>
        <dbReference type="ARBA" id="ARBA00022801"/>
    </source>
</evidence>
<evidence type="ECO:0000256" key="5">
    <source>
        <dbReference type="ARBA" id="ARBA00023049"/>
    </source>
</evidence>
<dbReference type="PANTHER" id="PTHR22726:SF1">
    <property type="entry name" value="METALLOENDOPEPTIDASE OMA1, MITOCHONDRIAL"/>
    <property type="match status" value="1"/>
</dbReference>
<comment type="cofactor">
    <cofactor evidence="6">
        <name>Zn(2+)</name>
        <dbReference type="ChEBI" id="CHEBI:29105"/>
    </cofactor>
    <text evidence="6">Binds 1 zinc ion per subunit.</text>
</comment>
<dbReference type="InterPro" id="IPR001915">
    <property type="entry name" value="Peptidase_M48"/>
</dbReference>
<name>A0ABQ5VCN5_9PROT</name>
<evidence type="ECO:0000256" key="4">
    <source>
        <dbReference type="ARBA" id="ARBA00022833"/>
    </source>
</evidence>
<reference evidence="8" key="1">
    <citation type="journal article" date="2014" name="Int. J. Syst. Evol. Microbiol.">
        <title>Complete genome of a new Firmicutes species belonging to the dominant human colonic microbiota ('Ruminococcus bicirculans') reveals two chromosomes and a selective capacity to utilize plant glucans.</title>
        <authorList>
            <consortium name="NISC Comparative Sequencing Program"/>
            <person name="Wegmann U."/>
            <person name="Louis P."/>
            <person name="Goesmann A."/>
            <person name="Henrissat B."/>
            <person name="Duncan S.H."/>
            <person name="Flint H.J."/>
        </authorList>
    </citation>
    <scope>NUCLEOTIDE SEQUENCE</scope>
    <source>
        <strain evidence="8">NBRC 108219</strain>
    </source>
</reference>
<keyword evidence="1 6" id="KW-0645">Protease</keyword>
<evidence type="ECO:0000313" key="9">
    <source>
        <dbReference type="Proteomes" id="UP001161391"/>
    </source>
</evidence>
<evidence type="ECO:0000256" key="6">
    <source>
        <dbReference type="RuleBase" id="RU003983"/>
    </source>
</evidence>
<keyword evidence="9" id="KW-1185">Reference proteome</keyword>
<keyword evidence="4 6" id="KW-0862">Zinc</keyword>
<keyword evidence="2" id="KW-0479">Metal-binding</keyword>
<dbReference type="Gene3D" id="2.30.42.10">
    <property type="match status" value="1"/>
</dbReference>
<evidence type="ECO:0000256" key="2">
    <source>
        <dbReference type="ARBA" id="ARBA00022723"/>
    </source>
</evidence>
<accession>A0ABQ5VCN5</accession>
<dbReference type="EMBL" id="BSNK01000002">
    <property type="protein sequence ID" value="GLQ24455.1"/>
    <property type="molecule type" value="Genomic_DNA"/>
</dbReference>
<evidence type="ECO:0000259" key="7">
    <source>
        <dbReference type="Pfam" id="PF01435"/>
    </source>
</evidence>
<dbReference type="PANTHER" id="PTHR22726">
    <property type="entry name" value="METALLOENDOPEPTIDASE OMA1"/>
    <property type="match status" value="1"/>
</dbReference>
<comment type="similarity">
    <text evidence="6">Belongs to the peptidase M48 family.</text>
</comment>
<protein>
    <recommendedName>
        <fullName evidence="7">Peptidase M48 domain-containing protein</fullName>
    </recommendedName>
</protein>
<keyword evidence="5 6" id="KW-0482">Metalloprotease</keyword>
<comment type="caution">
    <text evidence="8">The sequence shown here is derived from an EMBL/GenBank/DDBJ whole genome shotgun (WGS) entry which is preliminary data.</text>
</comment>
<dbReference type="RefSeq" id="WP_284390873.1">
    <property type="nucleotide sequence ID" value="NZ_BSNK01000002.1"/>
</dbReference>
<gene>
    <name evidence="8" type="ORF">GCM10007853_23290</name>
</gene>
<dbReference type="Pfam" id="PF01435">
    <property type="entry name" value="Peptidase_M48"/>
    <property type="match status" value="1"/>
</dbReference>
<reference evidence="8" key="2">
    <citation type="submission" date="2023-01" db="EMBL/GenBank/DDBJ databases">
        <title>Draft genome sequence of Algimonas ampicilliniresistens strain NBRC 108219.</title>
        <authorList>
            <person name="Sun Q."/>
            <person name="Mori K."/>
        </authorList>
    </citation>
    <scope>NUCLEOTIDE SEQUENCE</scope>
    <source>
        <strain evidence="8">NBRC 108219</strain>
    </source>
</reference>
<sequence>MEIRHPILTTLAAAMMLGGCASTATRLPTISEPALRAESILQENKALATQAAHSERLLRIGRRVMLANATLCPKSRRDLGVLIHSEETYPKELRIAARRQLGAGEKPSIFRVAPDSPAARAGLERGDVILIDGLPVAPGSKALREAMEADQLELTVTRNAQQLTVTVEPETVCHSRLRLRPSAAINAFANGRNITVTTGMMEFTESDDELAMIIGHELAHNTMGHIRKVVGNLILSGFATRYTRPFELESDYVGLYYMVRAGFDPDGVEAFWRRLADVDPRSVNRAKTHPTFPDRYLRIAAARDEINDKMANGAALIPNFKDPNFRDKETDG</sequence>
<dbReference type="CDD" id="cd06779">
    <property type="entry name" value="cpPDZ_Deg_HtrA-like"/>
    <property type="match status" value="1"/>
</dbReference>
<dbReference type="Proteomes" id="UP001161391">
    <property type="component" value="Unassembled WGS sequence"/>
</dbReference>
<dbReference type="PROSITE" id="PS51257">
    <property type="entry name" value="PROKAR_LIPOPROTEIN"/>
    <property type="match status" value="1"/>
</dbReference>
<evidence type="ECO:0000313" key="8">
    <source>
        <dbReference type="EMBL" id="GLQ24455.1"/>
    </source>
</evidence>
<evidence type="ECO:0000256" key="1">
    <source>
        <dbReference type="ARBA" id="ARBA00022670"/>
    </source>
</evidence>
<dbReference type="InterPro" id="IPR051156">
    <property type="entry name" value="Mito/Outer_Membr_Metalloprot"/>
</dbReference>
<dbReference type="InterPro" id="IPR036034">
    <property type="entry name" value="PDZ_sf"/>
</dbReference>
<dbReference type="SUPFAM" id="SSF50156">
    <property type="entry name" value="PDZ domain-like"/>
    <property type="match status" value="1"/>
</dbReference>
<proteinExistence type="inferred from homology"/>